<feature type="transmembrane region" description="Helical" evidence="9">
    <location>
        <begin position="32"/>
        <end position="58"/>
    </location>
</feature>
<reference evidence="11 12" key="1">
    <citation type="submission" date="2022-01" db="EMBL/GenBank/DDBJ databases">
        <title>A chromosomal length assembly of Cordylochernes scorpioides.</title>
        <authorList>
            <person name="Zeh D."/>
            <person name="Zeh J."/>
        </authorList>
    </citation>
    <scope>NUCLEOTIDE SEQUENCE [LARGE SCALE GENOMIC DNA]</scope>
    <source>
        <strain evidence="11">IN4F17</strain>
        <tissue evidence="11">Whole Body</tissue>
    </source>
</reference>
<evidence type="ECO:0000256" key="3">
    <source>
        <dbReference type="ARBA" id="ARBA00022448"/>
    </source>
</evidence>
<evidence type="ECO:0000256" key="4">
    <source>
        <dbReference type="ARBA" id="ARBA00022692"/>
    </source>
</evidence>
<proteinExistence type="inferred from homology"/>
<evidence type="ECO:0000313" key="11">
    <source>
        <dbReference type="EMBL" id="UYV79617.1"/>
    </source>
</evidence>
<dbReference type="SUPFAM" id="SSF161093">
    <property type="entry name" value="MgtE membrane domain-like"/>
    <property type="match status" value="1"/>
</dbReference>
<sequence length="99" mass="10838">MLMMMVIPGHVIFAYALHLLRGSSTELSNPFFLPIYVSAAFIQVTILIYSGSVLVRLLWRMGADPDNSAIPLLTALGDLLGSLLLALAFYCFYSLVVAQ</sequence>
<evidence type="ECO:0000256" key="6">
    <source>
        <dbReference type="ARBA" id="ARBA00022989"/>
    </source>
</evidence>
<dbReference type="EMBL" id="CP092880">
    <property type="protein sequence ID" value="UYV79617.1"/>
    <property type="molecule type" value="Genomic_DNA"/>
</dbReference>
<feature type="transmembrane region" description="Helical" evidence="9">
    <location>
        <begin position="70"/>
        <end position="96"/>
    </location>
</feature>
<name>A0ABY6LEK7_9ARAC</name>
<evidence type="ECO:0000256" key="8">
    <source>
        <dbReference type="ARBA" id="ARBA00023136"/>
    </source>
</evidence>
<evidence type="ECO:0000256" key="1">
    <source>
        <dbReference type="ARBA" id="ARBA00004141"/>
    </source>
</evidence>
<keyword evidence="3" id="KW-0813">Transport</keyword>
<keyword evidence="4 9" id="KW-0812">Transmembrane</keyword>
<accession>A0ABY6LEK7</accession>
<feature type="domain" description="SLC41A/MgtE integral membrane" evidence="10">
    <location>
        <begin position="2"/>
        <end position="87"/>
    </location>
</feature>
<keyword evidence="5" id="KW-0460">Magnesium</keyword>
<evidence type="ECO:0000313" key="12">
    <source>
        <dbReference type="Proteomes" id="UP001235939"/>
    </source>
</evidence>
<keyword evidence="8 9" id="KW-0472">Membrane</keyword>
<keyword evidence="6 9" id="KW-1133">Transmembrane helix</keyword>
<keyword evidence="7" id="KW-0406">Ion transport</keyword>
<comment type="similarity">
    <text evidence="2">Belongs to the SLC41A transporter family.</text>
</comment>
<dbReference type="Proteomes" id="UP001235939">
    <property type="component" value="Chromosome 18"/>
</dbReference>
<evidence type="ECO:0000256" key="2">
    <source>
        <dbReference type="ARBA" id="ARBA00009749"/>
    </source>
</evidence>
<dbReference type="PANTHER" id="PTHR16228">
    <property type="entry name" value="DIVALENT CATION TRANSPORTER SOLUTE CARRIER FAMILY 41"/>
    <property type="match status" value="1"/>
</dbReference>
<dbReference type="Gene3D" id="1.10.357.20">
    <property type="entry name" value="SLC41 divalent cation transporters, integral membrane domain"/>
    <property type="match status" value="1"/>
</dbReference>
<dbReference type="InterPro" id="IPR006667">
    <property type="entry name" value="SLC41_membr_dom"/>
</dbReference>
<evidence type="ECO:0000256" key="5">
    <source>
        <dbReference type="ARBA" id="ARBA00022842"/>
    </source>
</evidence>
<dbReference type="InterPro" id="IPR045349">
    <property type="entry name" value="SLC41A1-3"/>
</dbReference>
<gene>
    <name evidence="11" type="ORF">LAZ67_18000040</name>
</gene>
<protein>
    <submittedName>
        <fullName evidence="11">SLC41A3</fullName>
    </submittedName>
</protein>
<evidence type="ECO:0000256" key="9">
    <source>
        <dbReference type="SAM" id="Phobius"/>
    </source>
</evidence>
<evidence type="ECO:0000256" key="7">
    <source>
        <dbReference type="ARBA" id="ARBA00023065"/>
    </source>
</evidence>
<evidence type="ECO:0000259" key="10">
    <source>
        <dbReference type="Pfam" id="PF01769"/>
    </source>
</evidence>
<comment type="subcellular location">
    <subcellularLocation>
        <location evidence="1">Membrane</location>
        <topology evidence="1">Multi-pass membrane protein</topology>
    </subcellularLocation>
</comment>
<organism evidence="11 12">
    <name type="scientific">Cordylochernes scorpioides</name>
    <dbReference type="NCBI Taxonomy" id="51811"/>
    <lineage>
        <taxon>Eukaryota</taxon>
        <taxon>Metazoa</taxon>
        <taxon>Ecdysozoa</taxon>
        <taxon>Arthropoda</taxon>
        <taxon>Chelicerata</taxon>
        <taxon>Arachnida</taxon>
        <taxon>Pseudoscorpiones</taxon>
        <taxon>Cheliferoidea</taxon>
        <taxon>Chernetidae</taxon>
        <taxon>Cordylochernes</taxon>
    </lineage>
</organism>
<dbReference type="Pfam" id="PF01769">
    <property type="entry name" value="MgtE"/>
    <property type="match status" value="1"/>
</dbReference>
<dbReference type="PANTHER" id="PTHR16228:SF7">
    <property type="entry name" value="SLC41A_MGTE INTEGRAL MEMBRANE DOMAIN-CONTAINING PROTEIN"/>
    <property type="match status" value="1"/>
</dbReference>
<keyword evidence="12" id="KW-1185">Reference proteome</keyword>
<dbReference type="InterPro" id="IPR036739">
    <property type="entry name" value="SLC41_membr_dom_sf"/>
</dbReference>